<feature type="region of interest" description="Disordered" evidence="9">
    <location>
        <begin position="26"/>
        <end position="90"/>
    </location>
</feature>
<sequence length="535" mass="57725">MQTLQLKEQNLDSNIEHTAGVAIGGNNQSGNLGSGNSGNLNHGGLSGGSGGFNNRNGGFNDRNGGNGNNGNFNGNSGNYEDSNAQNQTQNLTKSQRIRSILAASSGNFVEWFDFYIYVSLAAYMSHHFTNTSDDILGLIVTFGIFAVGFFMRPIGSLIFGTLGDKIGRQKAMIYAIILMSCGNFMIAAIPSRESIGVWAPILLTLARMIQGLSVGGEGGLVATYISEMATKGNRGFFSSFQYVTLIAAQFAALLCVWLAVEYFGEAVMKDYAWRYLFALAGILALGSLFLRAKMHESAKELHKKDEQKGSLKALWQYRKYCLLVFGLTAAGSMCYYNFTTYMNTFLAKSANFSSEDARMIALCSLGFAMCLQPFMGMLGDKIGVRKMLGIFSVLGFLSVYPLMSAIIACGPNGAINSGFMAFIFIAVGVVISGFYTSIAGIAKATLFPEKVRALGTGLPYAMAVAMFGGTVPSVALWFKSGGPYGSEVVDGQTQILTLGLSEQGYFIYMMFFLFCCVLVAINIPKETELEKQNDV</sequence>
<feature type="transmembrane region" description="Helical" evidence="10">
    <location>
        <begin position="458"/>
        <end position="478"/>
    </location>
</feature>
<comment type="subcellular location">
    <subcellularLocation>
        <location evidence="1">Cell membrane</location>
        <topology evidence="1">Multi-pass membrane protein</topology>
    </subcellularLocation>
</comment>
<reference evidence="13" key="3">
    <citation type="submission" date="2018-04" db="EMBL/GenBank/DDBJ databases">
        <authorList>
            <person name="Sheh A."/>
            <person name="Shen Z."/>
            <person name="Mannion A.J."/>
            <person name="Fox J.G."/>
        </authorList>
    </citation>
    <scope>NUCLEOTIDE SEQUENCE</scope>
    <source>
        <strain evidence="13">MIT 97-6194</strain>
    </source>
</reference>
<comment type="caution">
    <text evidence="13">The sequence shown here is derived from an EMBL/GenBank/DDBJ whole genome shotgun (WGS) entry which is preliminary data.</text>
</comment>
<protein>
    <submittedName>
        <fullName evidence="13">MFS transporter</fullName>
    </submittedName>
</protein>
<evidence type="ECO:0000313" key="15">
    <source>
        <dbReference type="Proteomes" id="UP000477070"/>
    </source>
</evidence>
<keyword evidence="8 10" id="KW-0472">Membrane</keyword>
<dbReference type="RefSeq" id="WP_052062717.1">
    <property type="nucleotide sequence ID" value="NZ_JRMP02000009.1"/>
</dbReference>
<feature type="transmembrane region" description="Helical" evidence="10">
    <location>
        <begin position="505"/>
        <end position="523"/>
    </location>
</feature>
<keyword evidence="14" id="KW-1185">Reference proteome</keyword>
<evidence type="ECO:0000256" key="10">
    <source>
        <dbReference type="SAM" id="Phobius"/>
    </source>
</evidence>
<feature type="transmembrane region" description="Helical" evidence="10">
    <location>
        <begin position="171"/>
        <end position="189"/>
    </location>
</feature>
<dbReference type="Proteomes" id="UP000477070">
    <property type="component" value="Unassembled WGS sequence"/>
</dbReference>
<gene>
    <name evidence="12" type="ORF">DCO61_03790</name>
    <name evidence="13" type="ORF">LS64_006785</name>
</gene>
<feature type="compositionally biased region" description="Low complexity" evidence="9">
    <location>
        <begin position="52"/>
        <end position="78"/>
    </location>
</feature>
<organism evidence="13 14">
    <name type="scientific">Helicobacter saguini</name>
    <dbReference type="NCBI Taxonomy" id="1548018"/>
    <lineage>
        <taxon>Bacteria</taxon>
        <taxon>Pseudomonadati</taxon>
        <taxon>Campylobacterota</taxon>
        <taxon>Epsilonproteobacteria</taxon>
        <taxon>Campylobacterales</taxon>
        <taxon>Helicobacteraceae</taxon>
        <taxon>Helicobacter</taxon>
    </lineage>
</organism>
<feature type="domain" description="Major facilitator superfamily (MFS) profile" evidence="11">
    <location>
        <begin position="99"/>
        <end position="528"/>
    </location>
</feature>
<evidence type="ECO:0000313" key="12">
    <source>
        <dbReference type="EMBL" id="MWV69158.1"/>
    </source>
</evidence>
<dbReference type="InterPro" id="IPR020846">
    <property type="entry name" value="MFS_dom"/>
</dbReference>
<keyword evidence="5 10" id="KW-0812">Transmembrane</keyword>
<evidence type="ECO:0000313" key="13">
    <source>
        <dbReference type="EMBL" id="TLD94200.1"/>
    </source>
</evidence>
<reference evidence="13 14" key="2">
    <citation type="journal article" date="2016" name="Infect. Immun.">
        <title>Helicobacter saguini, a Novel Helicobacter Isolated from Cotton-Top Tamarins with Ulcerative Colitis, Has Proinflammatory Properties and Induces Typhlocolitis and Dysplasia in Gnotobiotic IL-10-/- Mice.</title>
        <authorList>
            <person name="Shen Z."/>
            <person name="Mannion A."/>
            <person name="Whary M.T."/>
            <person name="Muthupalani S."/>
            <person name="Sheh A."/>
            <person name="Feng Y."/>
            <person name="Gong G."/>
            <person name="Vandamme P."/>
            <person name="Holcombe H.R."/>
            <person name="Paster B.J."/>
            <person name="Fox J.G."/>
        </authorList>
    </citation>
    <scope>NUCLEOTIDE SEQUENCE [LARGE SCALE GENOMIC DNA]</scope>
    <source>
        <strain evidence="13 14">MIT 97-6194</strain>
    </source>
</reference>
<evidence type="ECO:0000256" key="9">
    <source>
        <dbReference type="SAM" id="MobiDB-lite"/>
    </source>
</evidence>
<dbReference type="STRING" id="1548018.LS64_13980"/>
<dbReference type="GO" id="GO:0015293">
    <property type="term" value="F:symporter activity"/>
    <property type="evidence" value="ECO:0007669"/>
    <property type="project" value="UniProtKB-KW"/>
</dbReference>
<evidence type="ECO:0000256" key="5">
    <source>
        <dbReference type="ARBA" id="ARBA00022692"/>
    </source>
</evidence>
<evidence type="ECO:0000313" key="14">
    <source>
        <dbReference type="Proteomes" id="UP000029714"/>
    </source>
</evidence>
<dbReference type="PROSITE" id="PS50850">
    <property type="entry name" value="MFS"/>
    <property type="match status" value="1"/>
</dbReference>
<feature type="transmembrane region" description="Helical" evidence="10">
    <location>
        <begin position="387"/>
        <end position="407"/>
    </location>
</feature>
<feature type="transmembrane region" description="Helical" evidence="10">
    <location>
        <begin position="100"/>
        <end position="123"/>
    </location>
</feature>
<dbReference type="Proteomes" id="UP000029714">
    <property type="component" value="Unassembled WGS sequence"/>
</dbReference>
<keyword evidence="4" id="KW-1003">Cell membrane</keyword>
<dbReference type="EMBL" id="JRMP02000009">
    <property type="protein sequence ID" value="TLD94200.1"/>
    <property type="molecule type" value="Genomic_DNA"/>
</dbReference>
<feature type="transmembrane region" description="Helical" evidence="10">
    <location>
        <begin position="419"/>
        <end position="446"/>
    </location>
</feature>
<evidence type="ECO:0000256" key="4">
    <source>
        <dbReference type="ARBA" id="ARBA00022475"/>
    </source>
</evidence>
<feature type="transmembrane region" description="Helical" evidence="10">
    <location>
        <begin position="358"/>
        <end position="375"/>
    </location>
</feature>
<dbReference type="OrthoDB" id="6766492at2"/>
<dbReference type="Gene3D" id="1.20.1250.20">
    <property type="entry name" value="MFS general substrate transporter like domains"/>
    <property type="match status" value="2"/>
</dbReference>
<evidence type="ECO:0000259" key="11">
    <source>
        <dbReference type="PROSITE" id="PS50850"/>
    </source>
</evidence>
<dbReference type="Pfam" id="PF07690">
    <property type="entry name" value="MFS_1"/>
    <property type="match status" value="1"/>
</dbReference>
<dbReference type="AlphaFoldDB" id="A0A347W2T7"/>
<feature type="transmembrane region" description="Helical" evidence="10">
    <location>
        <begin position="135"/>
        <end position="159"/>
    </location>
</feature>
<feature type="transmembrane region" description="Helical" evidence="10">
    <location>
        <begin position="272"/>
        <end position="290"/>
    </location>
</feature>
<dbReference type="InterPro" id="IPR011701">
    <property type="entry name" value="MFS"/>
</dbReference>
<feature type="transmembrane region" description="Helical" evidence="10">
    <location>
        <begin position="320"/>
        <end position="338"/>
    </location>
</feature>
<reference evidence="12 15" key="4">
    <citation type="submission" date="2019-12" db="EMBL/GenBank/DDBJ databases">
        <title>Multi-Generational Helicobacter saguini Isolates.</title>
        <authorList>
            <person name="Mannion A."/>
            <person name="Shen Z."/>
            <person name="Fox J.G."/>
        </authorList>
    </citation>
    <scope>NUCLEOTIDE SEQUENCE [LARGE SCALE GENOMIC DNA]</scope>
    <source>
        <strain evidence="12">16-048</strain>
        <strain evidence="15">16-048 (F4)</strain>
    </source>
</reference>
<name>A0A347W2T7_9HELI</name>
<evidence type="ECO:0000256" key="7">
    <source>
        <dbReference type="ARBA" id="ARBA00022989"/>
    </source>
</evidence>
<feature type="compositionally biased region" description="Polar residues" evidence="9">
    <location>
        <begin position="79"/>
        <end position="90"/>
    </location>
</feature>
<dbReference type="PANTHER" id="PTHR43528">
    <property type="entry name" value="ALPHA-KETOGLUTARATE PERMEASE"/>
    <property type="match status" value="1"/>
</dbReference>
<keyword evidence="6" id="KW-0769">Symport</keyword>
<dbReference type="GO" id="GO:0005886">
    <property type="term" value="C:plasma membrane"/>
    <property type="evidence" value="ECO:0007669"/>
    <property type="project" value="UniProtKB-SubCell"/>
</dbReference>
<evidence type="ECO:0000256" key="8">
    <source>
        <dbReference type="ARBA" id="ARBA00023136"/>
    </source>
</evidence>
<dbReference type="PROSITE" id="PS00217">
    <property type="entry name" value="SUGAR_TRANSPORT_2"/>
    <property type="match status" value="1"/>
</dbReference>
<evidence type="ECO:0000256" key="6">
    <source>
        <dbReference type="ARBA" id="ARBA00022847"/>
    </source>
</evidence>
<accession>A0A347W2T7</accession>
<dbReference type="EMBL" id="QBIU01000001">
    <property type="protein sequence ID" value="MWV69158.1"/>
    <property type="molecule type" value="Genomic_DNA"/>
</dbReference>
<proteinExistence type="inferred from homology"/>
<evidence type="ECO:0000256" key="1">
    <source>
        <dbReference type="ARBA" id="ARBA00004651"/>
    </source>
</evidence>
<feature type="transmembrane region" description="Helical" evidence="10">
    <location>
        <begin position="236"/>
        <end position="260"/>
    </location>
</feature>
<keyword evidence="7 10" id="KW-1133">Transmembrane helix</keyword>
<reference evidence="13 14" key="1">
    <citation type="journal article" date="2014" name="Genome Announc.">
        <title>Draft genome sequences of eight enterohepatic helicobacter species isolated from both laboratory and wild rodents.</title>
        <authorList>
            <person name="Sheh A."/>
            <person name="Shen Z."/>
            <person name="Fox J.G."/>
        </authorList>
    </citation>
    <scope>NUCLEOTIDE SEQUENCE [LARGE SCALE GENOMIC DNA]</scope>
    <source>
        <strain evidence="13 14">MIT 97-6194</strain>
    </source>
</reference>
<keyword evidence="3" id="KW-0813">Transport</keyword>
<feature type="transmembrane region" description="Helical" evidence="10">
    <location>
        <begin position="195"/>
        <end position="215"/>
    </location>
</feature>
<dbReference type="InterPro" id="IPR005829">
    <property type="entry name" value="Sugar_transporter_CS"/>
</dbReference>
<dbReference type="SUPFAM" id="SSF103473">
    <property type="entry name" value="MFS general substrate transporter"/>
    <property type="match status" value="1"/>
</dbReference>
<comment type="similarity">
    <text evidence="2">Belongs to the major facilitator superfamily. Metabolite:H+ Symporter (MHS) family (TC 2.A.1.6) family.</text>
</comment>
<dbReference type="InterPro" id="IPR051084">
    <property type="entry name" value="H+-coupled_symporters"/>
</dbReference>
<dbReference type="InterPro" id="IPR036259">
    <property type="entry name" value="MFS_trans_sf"/>
</dbReference>
<evidence type="ECO:0000256" key="2">
    <source>
        <dbReference type="ARBA" id="ARBA00008240"/>
    </source>
</evidence>
<dbReference type="PANTHER" id="PTHR43528:SF1">
    <property type="entry name" value="ALPHA-KETOGLUTARATE PERMEASE"/>
    <property type="match status" value="1"/>
</dbReference>
<evidence type="ECO:0000256" key="3">
    <source>
        <dbReference type="ARBA" id="ARBA00022448"/>
    </source>
</evidence>